<sequence length="662" mass="74521">MTPSLINLITKYDNASGEYVTKPATTSSLSQSEDEFAGYALTLTSAFNNSGQFTRKILEIKAPVLKQLCEDTIGDKYPGQSFKTERISMSCPPKPLFFYRNEFEGVRGLWREREKQKNVKYINLFIRLIKSELRNEIASYNSLISQGLVSYDIIWTIFPPHTKFLTLTHNYQPALYQLYKGVEVTEGCNPRFHLDCFGIDHDGFNFGYAASAVGVPPFEGTLPIATLPAVPLEFLPDAEKVIGELIERGRKSEKLQCSGSSYMVYKGRALGPIVDERRTYYSINGRVMVDPSTFARINPYRAISITSLQSANPFQSESEREWWNRDRDVFEDGYNGVKIDLDMNNVKHDIQERTMDKTGKFYIPLTDEQAAMVHPFARGFALAEKKWAEFAVADLKEVEWVPDAFNKLVLPKEQKELILSLVEAAPTDNAKYKFDDFIPSKGLGLVAVLHGPPGVGKTLTAEAVAEYTRRPLYSVTSGELGTEPSGLESTLGEILEVAGTWNAILLIDEADIFLEARSSSGGRDGIIRNAMVGIFLRLLEYFRGVMFLTTNRVETFDPAFKSRIHLAMRYRELSEEARVEVWRNFVSKLPGSVRDVELTEGEYSGVERLAKKWPAINGREIKNAVKTGLRIVQRRGGKLRTEVLEGVLRMGGEFDAQMKAGK</sequence>
<accession>A0A3N4M0T7</accession>
<dbReference type="PANTHER" id="PTHR46411:SF3">
    <property type="entry name" value="AAA+ ATPASE DOMAIN-CONTAINING PROTEIN"/>
    <property type="match status" value="1"/>
</dbReference>
<dbReference type="InterPro" id="IPR003593">
    <property type="entry name" value="AAA+_ATPase"/>
</dbReference>
<evidence type="ECO:0000313" key="2">
    <source>
        <dbReference type="EMBL" id="RPB28794.1"/>
    </source>
</evidence>
<dbReference type="EMBL" id="ML121528">
    <property type="protein sequence ID" value="RPB28794.1"/>
    <property type="molecule type" value="Genomic_DNA"/>
</dbReference>
<dbReference type="STRING" id="1051890.A0A3N4M0T7"/>
<keyword evidence="2" id="KW-0378">Hydrolase</keyword>
<evidence type="ECO:0000259" key="1">
    <source>
        <dbReference type="SMART" id="SM00382"/>
    </source>
</evidence>
<protein>
    <submittedName>
        <fullName evidence="2">P-loop containing nucleoside triphosphate hydrolase protein</fullName>
    </submittedName>
</protein>
<organism evidence="2 3">
    <name type="scientific">Terfezia boudieri ATCC MYA-4762</name>
    <dbReference type="NCBI Taxonomy" id="1051890"/>
    <lineage>
        <taxon>Eukaryota</taxon>
        <taxon>Fungi</taxon>
        <taxon>Dikarya</taxon>
        <taxon>Ascomycota</taxon>
        <taxon>Pezizomycotina</taxon>
        <taxon>Pezizomycetes</taxon>
        <taxon>Pezizales</taxon>
        <taxon>Pezizaceae</taxon>
        <taxon>Terfezia</taxon>
    </lineage>
</organism>
<reference evidence="2 3" key="1">
    <citation type="journal article" date="2018" name="Nat. Ecol. Evol.">
        <title>Pezizomycetes genomes reveal the molecular basis of ectomycorrhizal truffle lifestyle.</title>
        <authorList>
            <person name="Murat C."/>
            <person name="Payen T."/>
            <person name="Noel B."/>
            <person name="Kuo A."/>
            <person name="Morin E."/>
            <person name="Chen J."/>
            <person name="Kohler A."/>
            <person name="Krizsan K."/>
            <person name="Balestrini R."/>
            <person name="Da Silva C."/>
            <person name="Montanini B."/>
            <person name="Hainaut M."/>
            <person name="Levati E."/>
            <person name="Barry K.W."/>
            <person name="Belfiori B."/>
            <person name="Cichocki N."/>
            <person name="Clum A."/>
            <person name="Dockter R.B."/>
            <person name="Fauchery L."/>
            <person name="Guy J."/>
            <person name="Iotti M."/>
            <person name="Le Tacon F."/>
            <person name="Lindquist E.A."/>
            <person name="Lipzen A."/>
            <person name="Malagnac F."/>
            <person name="Mello A."/>
            <person name="Molinier V."/>
            <person name="Miyauchi S."/>
            <person name="Poulain J."/>
            <person name="Riccioni C."/>
            <person name="Rubini A."/>
            <person name="Sitrit Y."/>
            <person name="Splivallo R."/>
            <person name="Traeger S."/>
            <person name="Wang M."/>
            <person name="Zifcakova L."/>
            <person name="Wipf D."/>
            <person name="Zambonelli A."/>
            <person name="Paolocci F."/>
            <person name="Nowrousian M."/>
            <person name="Ottonello S."/>
            <person name="Baldrian P."/>
            <person name="Spatafora J.W."/>
            <person name="Henrissat B."/>
            <person name="Nagy L.G."/>
            <person name="Aury J.M."/>
            <person name="Wincker P."/>
            <person name="Grigoriev I.V."/>
            <person name="Bonfante P."/>
            <person name="Martin F.M."/>
        </authorList>
    </citation>
    <scope>NUCLEOTIDE SEQUENCE [LARGE SCALE GENOMIC DNA]</scope>
    <source>
        <strain evidence="2 3">ATCC MYA-4762</strain>
    </source>
</reference>
<evidence type="ECO:0000313" key="3">
    <source>
        <dbReference type="Proteomes" id="UP000267821"/>
    </source>
</evidence>
<dbReference type="Pfam" id="PF00004">
    <property type="entry name" value="AAA"/>
    <property type="match status" value="1"/>
</dbReference>
<feature type="domain" description="AAA+ ATPase" evidence="1">
    <location>
        <begin position="443"/>
        <end position="572"/>
    </location>
</feature>
<dbReference type="InterPro" id="IPR027417">
    <property type="entry name" value="P-loop_NTPase"/>
</dbReference>
<dbReference type="OrthoDB" id="10042665at2759"/>
<dbReference type="SMART" id="SM00382">
    <property type="entry name" value="AAA"/>
    <property type="match status" value="1"/>
</dbReference>
<proteinExistence type="predicted"/>
<dbReference type="Proteomes" id="UP000267821">
    <property type="component" value="Unassembled WGS sequence"/>
</dbReference>
<gene>
    <name evidence="2" type="ORF">L211DRAFT_776867</name>
</gene>
<name>A0A3N4M0T7_9PEZI</name>
<dbReference type="PANTHER" id="PTHR46411">
    <property type="entry name" value="FAMILY ATPASE, PUTATIVE-RELATED"/>
    <property type="match status" value="1"/>
</dbReference>
<keyword evidence="3" id="KW-1185">Reference proteome</keyword>
<dbReference type="Pfam" id="PF22942">
    <property type="entry name" value="DUF7025"/>
    <property type="match status" value="1"/>
</dbReference>
<dbReference type="InParanoid" id="A0A3N4M0T7"/>
<dbReference type="GO" id="GO:0005524">
    <property type="term" value="F:ATP binding"/>
    <property type="evidence" value="ECO:0007669"/>
    <property type="project" value="InterPro"/>
</dbReference>
<dbReference type="Gene3D" id="3.40.50.300">
    <property type="entry name" value="P-loop containing nucleotide triphosphate hydrolases"/>
    <property type="match status" value="1"/>
</dbReference>
<dbReference type="InterPro" id="IPR003959">
    <property type="entry name" value="ATPase_AAA_core"/>
</dbReference>
<dbReference type="AlphaFoldDB" id="A0A3N4M0T7"/>
<dbReference type="SUPFAM" id="SSF52540">
    <property type="entry name" value="P-loop containing nucleoside triphosphate hydrolases"/>
    <property type="match status" value="1"/>
</dbReference>
<dbReference type="InterPro" id="IPR054289">
    <property type="entry name" value="DUF7025"/>
</dbReference>
<dbReference type="GO" id="GO:0016887">
    <property type="term" value="F:ATP hydrolysis activity"/>
    <property type="evidence" value="ECO:0007669"/>
    <property type="project" value="InterPro"/>
</dbReference>
<dbReference type="CDD" id="cd19481">
    <property type="entry name" value="RecA-like_protease"/>
    <property type="match status" value="1"/>
</dbReference>